<keyword evidence="11" id="KW-0333">Golgi apparatus</keyword>
<dbReference type="Proteomes" id="UP001262889">
    <property type="component" value="Unassembled WGS sequence"/>
</dbReference>
<dbReference type="SUPFAM" id="SSF51735">
    <property type="entry name" value="NAD(P)-binding Rossmann-fold domains"/>
    <property type="match status" value="1"/>
</dbReference>
<keyword evidence="12" id="KW-0472">Membrane</keyword>
<evidence type="ECO:0000256" key="1">
    <source>
        <dbReference type="ARBA" id="ARBA00001911"/>
    </source>
</evidence>
<dbReference type="PANTHER" id="PTHR43078">
    <property type="entry name" value="UDP-GLUCURONIC ACID DECARBOXYLASE-RELATED"/>
    <property type="match status" value="1"/>
</dbReference>
<proteinExistence type="inferred from homology"/>
<gene>
    <name evidence="15" type="ORF">RM553_06575</name>
</gene>
<evidence type="ECO:0000313" key="15">
    <source>
        <dbReference type="EMBL" id="MDT0642494.1"/>
    </source>
</evidence>
<dbReference type="EMBL" id="JAVRHQ010000005">
    <property type="protein sequence ID" value="MDT0642494.1"/>
    <property type="molecule type" value="Genomic_DNA"/>
</dbReference>
<dbReference type="RefSeq" id="WP_311534160.1">
    <property type="nucleotide sequence ID" value="NZ_JAVRHQ010000005.1"/>
</dbReference>
<keyword evidence="6" id="KW-0812">Transmembrane</keyword>
<dbReference type="InterPro" id="IPR016040">
    <property type="entry name" value="NAD(P)-bd_dom"/>
</dbReference>
<evidence type="ECO:0000256" key="4">
    <source>
        <dbReference type="ARBA" id="ARBA00007505"/>
    </source>
</evidence>
<keyword evidence="10" id="KW-0520">NAD</keyword>
<dbReference type="Pfam" id="PF16363">
    <property type="entry name" value="GDP_Man_Dehyd"/>
    <property type="match status" value="1"/>
</dbReference>
<evidence type="ECO:0000259" key="14">
    <source>
        <dbReference type="Pfam" id="PF16363"/>
    </source>
</evidence>
<evidence type="ECO:0000256" key="10">
    <source>
        <dbReference type="ARBA" id="ARBA00023027"/>
    </source>
</evidence>
<comment type="similarity">
    <text evidence="4">Belongs to the NAD(P)-dependent epimerase/dehydratase family. UDP-glucuronic acid decarboxylase subfamily.</text>
</comment>
<keyword evidence="13" id="KW-0456">Lyase</keyword>
<evidence type="ECO:0000256" key="12">
    <source>
        <dbReference type="ARBA" id="ARBA00023136"/>
    </source>
</evidence>
<dbReference type="InterPro" id="IPR036291">
    <property type="entry name" value="NAD(P)-bd_dom_sf"/>
</dbReference>
<dbReference type="EC" id="4.1.1.35" evidence="5"/>
<evidence type="ECO:0000256" key="6">
    <source>
        <dbReference type="ARBA" id="ARBA00022692"/>
    </source>
</evidence>
<name>A0ABU3C844_9FLAO</name>
<dbReference type="InterPro" id="IPR044516">
    <property type="entry name" value="UXS-like"/>
</dbReference>
<evidence type="ECO:0000256" key="11">
    <source>
        <dbReference type="ARBA" id="ARBA00023034"/>
    </source>
</evidence>
<organism evidence="15 16">
    <name type="scientific">Autumnicola tepida</name>
    <dbReference type="NCBI Taxonomy" id="3075595"/>
    <lineage>
        <taxon>Bacteria</taxon>
        <taxon>Pseudomonadati</taxon>
        <taxon>Bacteroidota</taxon>
        <taxon>Flavobacteriia</taxon>
        <taxon>Flavobacteriales</taxon>
        <taxon>Flavobacteriaceae</taxon>
        <taxon>Autumnicola</taxon>
    </lineage>
</organism>
<comment type="pathway">
    <text evidence="3">Nucleotide-sugar biosynthesis; UDP-alpha-D-xylose biosynthesis; UDP-alpha-D-xylose from UDP-alpha-D-glucuronate: step 1/1.</text>
</comment>
<dbReference type="CDD" id="cd05230">
    <property type="entry name" value="UGD_SDR_e"/>
    <property type="match status" value="1"/>
</dbReference>
<dbReference type="Gene3D" id="3.40.50.720">
    <property type="entry name" value="NAD(P)-binding Rossmann-like Domain"/>
    <property type="match status" value="1"/>
</dbReference>
<evidence type="ECO:0000256" key="3">
    <source>
        <dbReference type="ARBA" id="ARBA00005100"/>
    </source>
</evidence>
<comment type="caution">
    <text evidence="15">The sequence shown here is derived from an EMBL/GenBank/DDBJ whole genome shotgun (WGS) entry which is preliminary data.</text>
</comment>
<evidence type="ECO:0000313" key="16">
    <source>
        <dbReference type="Proteomes" id="UP001262889"/>
    </source>
</evidence>
<feature type="domain" description="NAD(P)-binding" evidence="14">
    <location>
        <begin position="5"/>
        <end position="301"/>
    </location>
</feature>
<comment type="cofactor">
    <cofactor evidence="1">
        <name>NAD(+)</name>
        <dbReference type="ChEBI" id="CHEBI:57540"/>
    </cofactor>
</comment>
<comment type="subcellular location">
    <subcellularLocation>
        <location evidence="2">Golgi apparatus</location>
        <location evidence="2">Golgi stack membrane</location>
        <topology evidence="2">Single-pass type II membrane protein</topology>
    </subcellularLocation>
</comment>
<evidence type="ECO:0000256" key="13">
    <source>
        <dbReference type="ARBA" id="ARBA00023239"/>
    </source>
</evidence>
<protein>
    <recommendedName>
        <fullName evidence="5">UDP-glucuronate decarboxylase</fullName>
        <ecNumber evidence="5">4.1.1.35</ecNumber>
    </recommendedName>
</protein>
<dbReference type="PANTHER" id="PTHR43078:SF6">
    <property type="entry name" value="UDP-GLUCURONIC ACID DECARBOXYLASE 1"/>
    <property type="match status" value="1"/>
</dbReference>
<reference evidence="15 16" key="1">
    <citation type="submission" date="2023-09" db="EMBL/GenBank/DDBJ databases">
        <authorList>
            <person name="Rey-Velasco X."/>
        </authorList>
    </citation>
    <scope>NUCLEOTIDE SEQUENCE [LARGE SCALE GENOMIC DNA]</scope>
    <source>
        <strain evidence="15 16">F363</strain>
    </source>
</reference>
<evidence type="ECO:0000256" key="9">
    <source>
        <dbReference type="ARBA" id="ARBA00022989"/>
    </source>
</evidence>
<evidence type="ECO:0000256" key="7">
    <source>
        <dbReference type="ARBA" id="ARBA00022793"/>
    </source>
</evidence>
<keyword evidence="16" id="KW-1185">Reference proteome</keyword>
<keyword evidence="8" id="KW-0735">Signal-anchor</keyword>
<keyword evidence="9" id="KW-1133">Transmembrane helix</keyword>
<evidence type="ECO:0000256" key="8">
    <source>
        <dbReference type="ARBA" id="ARBA00022968"/>
    </source>
</evidence>
<sequence length="318" mass="35856">MKRILVTGGAGFIGSHLCKRLLKEGNEVICLDNYFTGSKKNIVPLMENPYFELIRHDVTNPFMIEVDEIYNLACPASPVHYQYNAIKTIKTSVMGAINMLGLAKRVKAKVLQASTSEVYGDPEVHPQTETYWGNVNPIGPRSCYDEGKRCAETLFMDYHHQNNVDVKIVRIFNTYGPNMNPDDGRVVSNFIVQALKGEDITIFGNGQQTRSFQYVDDLVEGMVRMMATENFTGPVNIGNQNEFTMLELAEAVLDLTGSTSKLSFKSLPQDDPKQRQPDISLAKKELNGWEPRIELREGLYKTIQYFDALLGQKRKALT</sequence>
<accession>A0ABU3C844</accession>
<keyword evidence="7" id="KW-0210">Decarboxylase</keyword>
<evidence type="ECO:0000256" key="5">
    <source>
        <dbReference type="ARBA" id="ARBA00012290"/>
    </source>
</evidence>
<evidence type="ECO:0000256" key="2">
    <source>
        <dbReference type="ARBA" id="ARBA00004447"/>
    </source>
</evidence>